<evidence type="ECO:0000313" key="13">
    <source>
        <dbReference type="Proteomes" id="UP001210925"/>
    </source>
</evidence>
<feature type="region of interest" description="Disordered" evidence="10">
    <location>
        <begin position="133"/>
        <end position="155"/>
    </location>
</feature>
<dbReference type="EC" id="3.6.1.22" evidence="4"/>
<comment type="catalytic activity">
    <reaction evidence="9">
        <text>a 5'-end NAD(+)-phospho-ribonucleoside in mRNA + H2O = a 5'-end phospho-adenosine-phospho-ribonucleoside in mRNA + beta-nicotinamide D-ribonucleotide + 2 H(+)</text>
        <dbReference type="Rhea" id="RHEA:60876"/>
        <dbReference type="Rhea" id="RHEA-COMP:15698"/>
        <dbReference type="Rhea" id="RHEA-COMP:15719"/>
        <dbReference type="ChEBI" id="CHEBI:14649"/>
        <dbReference type="ChEBI" id="CHEBI:15377"/>
        <dbReference type="ChEBI" id="CHEBI:15378"/>
        <dbReference type="ChEBI" id="CHEBI:144029"/>
        <dbReference type="ChEBI" id="CHEBI:144051"/>
    </reaction>
    <physiologicalReaction direction="left-to-right" evidence="9">
        <dbReference type="Rhea" id="RHEA:60877"/>
    </physiologicalReaction>
</comment>
<feature type="compositionally biased region" description="Basic and acidic residues" evidence="10">
    <location>
        <begin position="142"/>
        <end position="153"/>
    </location>
</feature>
<dbReference type="NCBIfam" id="NF001299">
    <property type="entry name" value="PRK00241.1"/>
    <property type="match status" value="1"/>
</dbReference>
<feature type="domain" description="Nudix hydrolase" evidence="11">
    <location>
        <begin position="526"/>
        <end position="653"/>
    </location>
</feature>
<keyword evidence="13" id="KW-1185">Reference proteome</keyword>
<keyword evidence="6" id="KW-0378">Hydrolase</keyword>
<evidence type="ECO:0000256" key="1">
    <source>
        <dbReference type="ARBA" id="ARBA00001946"/>
    </source>
</evidence>
<evidence type="ECO:0000256" key="9">
    <source>
        <dbReference type="ARBA" id="ARBA00023679"/>
    </source>
</evidence>
<dbReference type="InterPro" id="IPR000086">
    <property type="entry name" value="NUDIX_hydrolase_dom"/>
</dbReference>
<dbReference type="PANTHER" id="PTHR42904:SF6">
    <property type="entry name" value="NAD-CAPPED RNA HYDROLASE NUDT12"/>
    <property type="match status" value="1"/>
</dbReference>
<comment type="cofactor">
    <cofactor evidence="2">
        <name>Zn(2+)</name>
        <dbReference type="ChEBI" id="CHEBI:29105"/>
    </cofactor>
</comment>
<evidence type="ECO:0000256" key="10">
    <source>
        <dbReference type="SAM" id="MobiDB-lite"/>
    </source>
</evidence>
<dbReference type="Pfam" id="PF00293">
    <property type="entry name" value="NUDIX"/>
    <property type="match status" value="1"/>
</dbReference>
<dbReference type="GO" id="GO:0046872">
    <property type="term" value="F:metal ion binding"/>
    <property type="evidence" value="ECO:0007669"/>
    <property type="project" value="UniProtKB-KW"/>
</dbReference>
<dbReference type="PROSITE" id="PS51462">
    <property type="entry name" value="NUDIX"/>
    <property type="match status" value="1"/>
</dbReference>
<evidence type="ECO:0000256" key="3">
    <source>
        <dbReference type="ARBA" id="ARBA00009595"/>
    </source>
</evidence>
<dbReference type="Gene3D" id="3.90.79.10">
    <property type="entry name" value="Nucleoside Triphosphate Pyrophosphohydrolase"/>
    <property type="match status" value="1"/>
</dbReference>
<protein>
    <recommendedName>
        <fullName evidence="4">NAD(+) diphosphatase</fullName>
        <ecNumber evidence="4">3.6.1.22</ecNumber>
    </recommendedName>
</protein>
<dbReference type="Proteomes" id="UP001210925">
    <property type="component" value="Unassembled WGS sequence"/>
</dbReference>
<dbReference type="InterPro" id="IPR020084">
    <property type="entry name" value="NUDIX_hydrolase_CS"/>
</dbReference>
<gene>
    <name evidence="12" type="primary">NUDT12</name>
    <name evidence="12" type="ORF">HK103_001120</name>
</gene>
<evidence type="ECO:0000256" key="7">
    <source>
        <dbReference type="ARBA" id="ARBA00022842"/>
    </source>
</evidence>
<evidence type="ECO:0000259" key="11">
    <source>
        <dbReference type="PROSITE" id="PS51462"/>
    </source>
</evidence>
<dbReference type="PROSITE" id="PS00893">
    <property type="entry name" value="NUDIX_BOX"/>
    <property type="match status" value="1"/>
</dbReference>
<reference evidence="12" key="1">
    <citation type="submission" date="2020-05" db="EMBL/GenBank/DDBJ databases">
        <title>Phylogenomic resolution of chytrid fungi.</title>
        <authorList>
            <person name="Stajich J.E."/>
            <person name="Amses K."/>
            <person name="Simmons R."/>
            <person name="Seto K."/>
            <person name="Myers J."/>
            <person name="Bonds A."/>
            <person name="Quandt C.A."/>
            <person name="Barry K."/>
            <person name="Liu P."/>
            <person name="Grigoriev I."/>
            <person name="Longcore J.E."/>
            <person name="James T.Y."/>
        </authorList>
    </citation>
    <scope>NUCLEOTIDE SEQUENCE</scope>
    <source>
        <strain evidence="12">PLAUS21</strain>
    </source>
</reference>
<dbReference type="InterPro" id="IPR049734">
    <property type="entry name" value="NudC-like_C"/>
</dbReference>
<dbReference type="Gene3D" id="3.90.79.20">
    <property type="match status" value="1"/>
</dbReference>
<evidence type="ECO:0000256" key="8">
    <source>
        <dbReference type="ARBA" id="ARBA00023027"/>
    </source>
</evidence>
<dbReference type="GO" id="GO:0005777">
    <property type="term" value="C:peroxisome"/>
    <property type="evidence" value="ECO:0007669"/>
    <property type="project" value="TreeGrafter"/>
</dbReference>
<comment type="similarity">
    <text evidence="3">Belongs to the Nudix hydrolase family. NudC subfamily.</text>
</comment>
<evidence type="ECO:0000256" key="6">
    <source>
        <dbReference type="ARBA" id="ARBA00022801"/>
    </source>
</evidence>
<keyword evidence="8" id="KW-0520">NAD</keyword>
<keyword evidence="5" id="KW-0479">Metal-binding</keyword>
<dbReference type="SUPFAM" id="SSF55811">
    <property type="entry name" value="Nudix"/>
    <property type="match status" value="1"/>
</dbReference>
<organism evidence="12 13">
    <name type="scientific">Boothiomyces macroporosus</name>
    <dbReference type="NCBI Taxonomy" id="261099"/>
    <lineage>
        <taxon>Eukaryota</taxon>
        <taxon>Fungi</taxon>
        <taxon>Fungi incertae sedis</taxon>
        <taxon>Chytridiomycota</taxon>
        <taxon>Chytridiomycota incertae sedis</taxon>
        <taxon>Chytridiomycetes</taxon>
        <taxon>Rhizophydiales</taxon>
        <taxon>Terramycetaceae</taxon>
        <taxon>Boothiomyces</taxon>
    </lineage>
</organism>
<dbReference type="InterPro" id="IPR050241">
    <property type="entry name" value="NAD-cap_RNA_hydrolase_NudC"/>
</dbReference>
<sequence length="667" mass="77204">MFERAIEMIAELPDKFTQQDLIPILDELESLDVDNKPLVHYLEHYNVQLWIFDPLNKLKITQLIEIIDEILGGECGYYLHNSHSDEQIQIPVVSLDKDLSHLGQAQYDSDLVSKHENELYSNIAPENDYPSNEADVGQTHENIPKSESNKKENTGLTDDFEQKYVRDPKRISFLDGSLESHIQILDRLFEFQRDTPKQTLILNQLKKDPVVDIFGFKIYIPLEIVEYFLGDKTIRVGLQLLDQIDTRFLLRIKRIPQILLDTKPIVKNFDILVGKLKAIRVIHVSQFTMRDIIIGKFDLHLQDLKFLSEVSKNPSYKLIYSAVLQIPVIIQRFTVYSGLVDFDLYLEITFTDHFRVYLSLKARKAFKKRLERNLKKHMYNYICNWLTRLADKLLTERKLSRTMIFNDLKYLSKNDRICWLDYDQTKDFFDLKYAVYLGKDVQFDIGLKLNLDQHGEFVHSRPAAFKLPNMEAALFAQARSMIDWNARYVYCPTCSFKTVSSEVGYKRTCENKECVSHSTTQNYSHPRTDAVVISAIVSPCGQKLLLGRKKIWPAKMYSCIAGFVEPGESMEEAVVREAKEETGVEIEAVSYHSSQPWPFPSQLMLGSIAYAKTTEIQLDDDELEDARWFDKETVMEASQGKSKILQLSPPTAIANTLIMAWLNNSKI</sequence>
<dbReference type="GO" id="GO:0019677">
    <property type="term" value="P:NAD+ catabolic process"/>
    <property type="evidence" value="ECO:0007669"/>
    <property type="project" value="TreeGrafter"/>
</dbReference>
<dbReference type="InterPro" id="IPR015797">
    <property type="entry name" value="NUDIX_hydrolase-like_dom_sf"/>
</dbReference>
<dbReference type="GO" id="GO:0005829">
    <property type="term" value="C:cytosol"/>
    <property type="evidence" value="ECO:0007669"/>
    <property type="project" value="TreeGrafter"/>
</dbReference>
<dbReference type="GO" id="GO:0006742">
    <property type="term" value="P:NADP+ catabolic process"/>
    <property type="evidence" value="ECO:0007669"/>
    <property type="project" value="TreeGrafter"/>
</dbReference>
<evidence type="ECO:0000256" key="5">
    <source>
        <dbReference type="ARBA" id="ARBA00022723"/>
    </source>
</evidence>
<evidence type="ECO:0000313" key="12">
    <source>
        <dbReference type="EMBL" id="KAJ3252875.1"/>
    </source>
</evidence>
<comment type="caution">
    <text evidence="12">The sequence shown here is derived from an EMBL/GenBank/DDBJ whole genome shotgun (WGS) entry which is preliminary data.</text>
</comment>
<accession>A0AAD5Y126</accession>
<dbReference type="AlphaFoldDB" id="A0AAD5Y126"/>
<dbReference type="EMBL" id="JADGKB010000127">
    <property type="protein sequence ID" value="KAJ3252875.1"/>
    <property type="molecule type" value="Genomic_DNA"/>
</dbReference>
<dbReference type="PANTHER" id="PTHR42904">
    <property type="entry name" value="NUDIX HYDROLASE, NUDC SUBFAMILY"/>
    <property type="match status" value="1"/>
</dbReference>
<keyword evidence="7" id="KW-0460">Magnesium</keyword>
<name>A0AAD5Y126_9FUNG</name>
<proteinExistence type="inferred from homology"/>
<dbReference type="GO" id="GO:0035529">
    <property type="term" value="F:NADH pyrophosphatase activity"/>
    <property type="evidence" value="ECO:0007669"/>
    <property type="project" value="TreeGrafter"/>
</dbReference>
<evidence type="ECO:0000256" key="4">
    <source>
        <dbReference type="ARBA" id="ARBA00012381"/>
    </source>
</evidence>
<evidence type="ECO:0000256" key="2">
    <source>
        <dbReference type="ARBA" id="ARBA00001947"/>
    </source>
</evidence>
<comment type="cofactor">
    <cofactor evidence="1">
        <name>Mg(2+)</name>
        <dbReference type="ChEBI" id="CHEBI:18420"/>
    </cofactor>
</comment>
<dbReference type="CDD" id="cd03429">
    <property type="entry name" value="NUDIX_NADH_pyrophosphatase_Nudt13"/>
    <property type="match status" value="1"/>
</dbReference>